<dbReference type="GO" id="GO:0070006">
    <property type="term" value="F:metalloaminopeptidase activity"/>
    <property type="evidence" value="ECO:0007669"/>
    <property type="project" value="InterPro"/>
</dbReference>
<evidence type="ECO:0000256" key="3">
    <source>
        <dbReference type="ARBA" id="ARBA00022723"/>
    </source>
</evidence>
<dbReference type="PANTHER" id="PTHR43226:SF4">
    <property type="entry name" value="XAA-PRO AMINOPEPTIDASE 3"/>
    <property type="match status" value="1"/>
</dbReference>
<dbReference type="EC" id="3.4.11.9" evidence="8"/>
<dbReference type="PROSITE" id="PS50835">
    <property type="entry name" value="IG_LIKE"/>
    <property type="match status" value="1"/>
</dbReference>
<evidence type="ECO:0000259" key="7">
    <source>
        <dbReference type="PROSITE" id="PS50835"/>
    </source>
</evidence>
<name>A0A075H815_9EURY</name>
<evidence type="ECO:0000256" key="5">
    <source>
        <dbReference type="ARBA" id="ARBA00023211"/>
    </source>
</evidence>
<dbReference type="InterPro" id="IPR052433">
    <property type="entry name" value="X-Pro_dipept-like"/>
</dbReference>
<comment type="similarity">
    <text evidence="2 6">Belongs to the peptidase M24B family.</text>
</comment>
<dbReference type="EMBL" id="KF900951">
    <property type="protein sequence ID" value="AIF12671.1"/>
    <property type="molecule type" value="Genomic_DNA"/>
</dbReference>
<dbReference type="CDD" id="cd01087">
    <property type="entry name" value="Prolidase"/>
    <property type="match status" value="1"/>
</dbReference>
<evidence type="ECO:0000256" key="1">
    <source>
        <dbReference type="ARBA" id="ARBA00001936"/>
    </source>
</evidence>
<dbReference type="InterPro" id="IPR001131">
    <property type="entry name" value="Peptidase_M24B_aminopep-P_CS"/>
</dbReference>
<comment type="cofactor">
    <cofactor evidence="1">
        <name>Mn(2+)</name>
        <dbReference type="ChEBI" id="CHEBI:29035"/>
    </cofactor>
</comment>
<organism evidence="8">
    <name type="scientific">uncultured marine group II/III euryarchaeote KM3_57_A03</name>
    <dbReference type="NCBI Taxonomy" id="1456462"/>
    <lineage>
        <taxon>Archaea</taxon>
        <taxon>Methanobacteriati</taxon>
        <taxon>Methanobacteriota</taxon>
        <taxon>environmental samples</taxon>
    </lineage>
</organism>
<dbReference type="InterPro" id="IPR029149">
    <property type="entry name" value="Creatin/AminoP/Spt16_N"/>
</dbReference>
<dbReference type="InterPro" id="IPR007865">
    <property type="entry name" value="Aminopep_P_N"/>
</dbReference>
<keyword evidence="4 8" id="KW-0378">Hydrolase</keyword>
<accession>A0A075H815</accession>
<dbReference type="InterPro" id="IPR036005">
    <property type="entry name" value="Creatinase/aminopeptidase-like"/>
</dbReference>
<keyword evidence="8" id="KW-0031">Aminopeptidase</keyword>
<dbReference type="SMART" id="SM01011">
    <property type="entry name" value="AMP_N"/>
    <property type="match status" value="1"/>
</dbReference>
<evidence type="ECO:0000256" key="4">
    <source>
        <dbReference type="ARBA" id="ARBA00022801"/>
    </source>
</evidence>
<dbReference type="InterPro" id="IPR000994">
    <property type="entry name" value="Pept_M24"/>
</dbReference>
<keyword evidence="5" id="KW-0464">Manganese</keyword>
<reference evidence="8" key="1">
    <citation type="journal article" date="2014" name="Genome Biol. Evol.">
        <title>Pangenome evidence for extensive interdomain horizontal transfer affecting lineage core and shell genes in uncultured planktonic thaumarchaeota and euryarchaeota.</title>
        <authorList>
            <person name="Deschamps P."/>
            <person name="Zivanovic Y."/>
            <person name="Moreira D."/>
            <person name="Rodriguez-Valera F."/>
            <person name="Lopez-Garcia P."/>
        </authorList>
    </citation>
    <scope>NUCLEOTIDE SEQUENCE</scope>
</reference>
<dbReference type="Pfam" id="PF05195">
    <property type="entry name" value="AMP_N"/>
    <property type="match status" value="1"/>
</dbReference>
<keyword evidence="8" id="KW-0645">Protease</keyword>
<sequence length="430" mass="47091">MSESEYRSRQIAFLGQLPENSLVLIPTNPVAYRSNDTAYPYRANSYMLYLCGWNEPEAVLMAHHEESEWVTTLFVQPRDTKVELWEGRRVGAEGAASGWPVDRARSVADLSDCVSELLDVCESVYHLHDLNPELDELVSRAQDVEIADPTPTIDDLRVIKSDAEVALIQQSSDIASDAHIDAMRATLPGIAEWEIQSVIEAAFTARESCWAYQSIVGGGDNATILHYKSNSDRIAEGDLVLVDAGCEVSGYASDITRTWPVSGSFSQPQREIYELVLKAQLAGIDSCKVGNLWTSMHHAGSRVLAQGLIDLGVLDCSLDEALGEDFDGPFRDYFMHGTGHMLGLDVHDVGGGRQGDDGPERKLEPGMVLTVEPGLYFGSWRDDLEIPERYSGIGVRIEDDVLVTVDGPVVLTSSCPKTIEEIEALVGSEG</sequence>
<evidence type="ECO:0000313" key="8">
    <source>
        <dbReference type="EMBL" id="AIF12671.1"/>
    </source>
</evidence>
<evidence type="ECO:0000256" key="6">
    <source>
        <dbReference type="RuleBase" id="RU000590"/>
    </source>
</evidence>
<evidence type="ECO:0000256" key="2">
    <source>
        <dbReference type="ARBA" id="ARBA00008766"/>
    </source>
</evidence>
<dbReference type="Gene3D" id="3.90.230.10">
    <property type="entry name" value="Creatinase/methionine aminopeptidase superfamily"/>
    <property type="match status" value="1"/>
</dbReference>
<dbReference type="GO" id="GO:0030145">
    <property type="term" value="F:manganese ion binding"/>
    <property type="evidence" value="ECO:0007669"/>
    <property type="project" value="InterPro"/>
</dbReference>
<dbReference type="SUPFAM" id="SSF53092">
    <property type="entry name" value="Creatinase/prolidase N-terminal domain"/>
    <property type="match status" value="1"/>
</dbReference>
<dbReference type="PANTHER" id="PTHR43226">
    <property type="entry name" value="XAA-PRO AMINOPEPTIDASE 3"/>
    <property type="match status" value="1"/>
</dbReference>
<dbReference type="Pfam" id="PF00557">
    <property type="entry name" value="Peptidase_M24"/>
    <property type="match status" value="1"/>
</dbReference>
<gene>
    <name evidence="8" type="primary">pepP</name>
</gene>
<dbReference type="AlphaFoldDB" id="A0A075H815"/>
<dbReference type="SUPFAM" id="SSF55920">
    <property type="entry name" value="Creatinase/aminopeptidase"/>
    <property type="match status" value="1"/>
</dbReference>
<dbReference type="GO" id="GO:0006508">
    <property type="term" value="P:proteolysis"/>
    <property type="evidence" value="ECO:0007669"/>
    <property type="project" value="TreeGrafter"/>
</dbReference>
<keyword evidence="3 6" id="KW-0479">Metal-binding</keyword>
<proteinExistence type="inferred from homology"/>
<dbReference type="Gene3D" id="3.40.350.10">
    <property type="entry name" value="Creatinase/prolidase N-terminal domain"/>
    <property type="match status" value="1"/>
</dbReference>
<dbReference type="InterPro" id="IPR007110">
    <property type="entry name" value="Ig-like_dom"/>
</dbReference>
<feature type="domain" description="Ig-like" evidence="7">
    <location>
        <begin position="222"/>
        <end position="305"/>
    </location>
</feature>
<dbReference type="PROSITE" id="PS00491">
    <property type="entry name" value="PROLINE_PEPTIDASE"/>
    <property type="match status" value="1"/>
</dbReference>
<protein>
    <submittedName>
        <fullName evidence="8">Aminopeptidase P (PepP)</fullName>
        <ecNumber evidence="8">3.4.11.9</ecNumber>
    </submittedName>
</protein>